<organism evidence="1">
    <name type="scientific">Lotharella vacuolata</name>
    <dbReference type="NCBI Taxonomy" id="74820"/>
    <lineage>
        <taxon>Eukaryota</taxon>
        <taxon>Sar</taxon>
        <taxon>Rhizaria</taxon>
        <taxon>Cercozoa</taxon>
        <taxon>Chlorarachniophyceae</taxon>
        <taxon>Lotharella</taxon>
    </lineage>
</organism>
<proteinExistence type="predicted"/>
<dbReference type="AlphaFoldDB" id="A0A0H5BQU8"/>
<accession>A0A0H5BQU8</accession>
<keyword evidence="1" id="KW-0542">Nucleomorph</keyword>
<evidence type="ECO:0000313" key="1">
    <source>
        <dbReference type="EMBL" id="BAS01574.1"/>
    </source>
</evidence>
<protein>
    <submittedName>
        <fullName evidence="1">Uncharacterized protein</fullName>
    </submittedName>
</protein>
<dbReference type="EMBL" id="AB996600">
    <property type="protein sequence ID" value="BAS01574.1"/>
    <property type="molecule type" value="Genomic_DNA"/>
</dbReference>
<reference evidence="1" key="1">
    <citation type="journal article" date="2015" name="Genome Biol. Evol.">
        <title>Nucleomorph Genome Sequences of Two Chlorarachniophytes, Amorphochlora amoebiformis and Lotharella vacuolata.</title>
        <authorList>
            <person name="Suzuki S."/>
            <person name="Shirato S."/>
            <person name="Hirakawa Y."/>
            <person name="Ishida K."/>
        </authorList>
    </citation>
    <scope>NUCLEOTIDE SEQUENCE</scope>
    <source>
        <strain evidence="1">CCMP240</strain>
    </source>
</reference>
<geneLocation type="nucleomorph" evidence="1"/>
<sequence>MSYCQRESLVFFLLKNDYFRNPFEILKKFINMEKNINLILYFKKKLIFNCLDILRFHKLYFYNFMNFIKIVYLDIVSIMENLRLEIAINIYKISRIHKIQSSNLVTLLKKNVNKLNYSEKIYVLKLFKLINFYIIKNLTIIFPINFIRFKYSILKFIETSKTLFKFKNSYMVQHINKFSNFFLLYKTKIIFLNCSYQYWLLFKLQYLKSLLHTFLM</sequence>
<name>A0A0H5BQU8_9EUKA</name>